<dbReference type="RefSeq" id="WP_014136233.1">
    <property type="nucleotide sequence ID" value="NC_016109.1"/>
</dbReference>
<dbReference type="HOGENOM" id="CLU_2206520_0_0_11"/>
<gene>
    <name evidence="2" type="ordered locus">KSE_31110</name>
</gene>
<evidence type="ECO:0000313" key="3">
    <source>
        <dbReference type="Proteomes" id="UP000007076"/>
    </source>
</evidence>
<dbReference type="EMBL" id="AP010968">
    <property type="protein sequence ID" value="BAJ28921.1"/>
    <property type="molecule type" value="Genomic_DNA"/>
</dbReference>
<feature type="transmembrane region" description="Helical" evidence="1">
    <location>
        <begin position="55"/>
        <end position="78"/>
    </location>
</feature>
<keyword evidence="1" id="KW-0812">Transmembrane</keyword>
<dbReference type="KEGG" id="ksk:KSE_31110"/>
<dbReference type="STRING" id="452652.KSE_31110"/>
<protein>
    <submittedName>
        <fullName evidence="2">Uncharacterized protein</fullName>
    </submittedName>
</protein>
<dbReference type="AlphaFoldDB" id="E4NCJ0"/>
<keyword evidence="1" id="KW-0472">Membrane</keyword>
<dbReference type="Proteomes" id="UP000007076">
    <property type="component" value="Chromosome"/>
</dbReference>
<proteinExistence type="predicted"/>
<accession>E4NCJ0</accession>
<sequence>MTKNPPPAPRQLAHLAWMLALLLPPAWFAPRLVLVSFFGMLVDADHPVEHLDRTLWLTGAVLLGCVLVLSVGTGVAAVRRMWITLAALWPAAALAAAGSLAPLFLGR</sequence>
<dbReference type="PATRIC" id="fig|452652.3.peg.3122"/>
<evidence type="ECO:0000256" key="1">
    <source>
        <dbReference type="SAM" id="Phobius"/>
    </source>
</evidence>
<keyword evidence="3" id="KW-1185">Reference proteome</keyword>
<evidence type="ECO:0000313" key="2">
    <source>
        <dbReference type="EMBL" id="BAJ28921.1"/>
    </source>
</evidence>
<name>E4NCJ0_KITSK</name>
<feature type="transmembrane region" description="Helical" evidence="1">
    <location>
        <begin position="85"/>
        <end position="105"/>
    </location>
</feature>
<reference evidence="2 3" key="1">
    <citation type="journal article" date="2010" name="DNA Res.">
        <title>Genome sequence of Kitasatospora setae NBRC 14216T: an evolutionary snapshot of the family Streptomycetaceae.</title>
        <authorList>
            <person name="Ichikawa N."/>
            <person name="Oguchi A."/>
            <person name="Ikeda H."/>
            <person name="Ishikawa J."/>
            <person name="Kitani S."/>
            <person name="Watanabe Y."/>
            <person name="Nakamura S."/>
            <person name="Katano Y."/>
            <person name="Kishi E."/>
            <person name="Sasagawa M."/>
            <person name="Ankai A."/>
            <person name="Fukui S."/>
            <person name="Hashimoto Y."/>
            <person name="Kamata S."/>
            <person name="Otoguro M."/>
            <person name="Tanikawa S."/>
            <person name="Nihira T."/>
            <person name="Horinouchi S."/>
            <person name="Ohnishi Y."/>
            <person name="Hayakawa M."/>
            <person name="Kuzuyama T."/>
            <person name="Arisawa A."/>
            <person name="Nomoto F."/>
            <person name="Miura H."/>
            <person name="Takahashi Y."/>
            <person name="Fujita N."/>
        </authorList>
    </citation>
    <scope>NUCLEOTIDE SEQUENCE [LARGE SCALE GENOMIC DNA]</scope>
    <source>
        <strain evidence="3">ATCC 33774 / DSM 43861 / JCM 3304 / KCC A-0304 / NBRC 14216 / KM-6054</strain>
    </source>
</reference>
<keyword evidence="1" id="KW-1133">Transmembrane helix</keyword>
<organism evidence="2 3">
    <name type="scientific">Kitasatospora setae (strain ATCC 33774 / DSM 43861 / JCM 3304 / KCC A-0304 / NBRC 14216 / KM-6054)</name>
    <name type="common">Streptomyces setae</name>
    <dbReference type="NCBI Taxonomy" id="452652"/>
    <lineage>
        <taxon>Bacteria</taxon>
        <taxon>Bacillati</taxon>
        <taxon>Actinomycetota</taxon>
        <taxon>Actinomycetes</taxon>
        <taxon>Kitasatosporales</taxon>
        <taxon>Streptomycetaceae</taxon>
        <taxon>Kitasatospora</taxon>
    </lineage>
</organism>